<dbReference type="GO" id="GO:0046872">
    <property type="term" value="F:metal ion binding"/>
    <property type="evidence" value="ECO:0007669"/>
    <property type="project" value="InterPro"/>
</dbReference>
<name>A0A4S4C1X3_9BACL</name>
<dbReference type="GO" id="GO:0005524">
    <property type="term" value="F:ATP binding"/>
    <property type="evidence" value="ECO:0007669"/>
    <property type="project" value="UniProtKB-UniRule"/>
</dbReference>
<evidence type="ECO:0000256" key="2">
    <source>
        <dbReference type="ARBA" id="ARBA00022741"/>
    </source>
</evidence>
<evidence type="ECO:0000259" key="5">
    <source>
        <dbReference type="PROSITE" id="PS50975"/>
    </source>
</evidence>
<keyword evidence="3 4" id="KW-0067">ATP-binding</keyword>
<keyword evidence="7" id="KW-1185">Reference proteome</keyword>
<gene>
    <name evidence="6" type="ORF">E6C55_07990</name>
</gene>
<dbReference type="InterPro" id="IPR040570">
    <property type="entry name" value="LAL_C2"/>
</dbReference>
<dbReference type="Gene3D" id="3.30.470.20">
    <property type="entry name" value="ATP-grasp fold, B domain"/>
    <property type="match status" value="1"/>
</dbReference>
<sequence length="421" mass="46288">MAHLLMIESWVGASGNLLPPLLRSLGHTYTFVTRKPAHYQNAHSEELHPVLRNADSVLVTDTNDVPGMIDFLQPYRFDGVITVCDYYIEAVREVAGARGLPCPFPEKVRTVRQKHLMRRELDRAGLSNPKYRLAYSWMEAAEAAEEIGYPLVLKPVDLASSAYVRLIRDRRELEEAYRGLEAFPLNFRDQPRERACLLEEFMEGEEVSVESFSFRGETTVLGITDKSVTGAPYFIENGHMFPAKLDESIQAETVRFVRSVLEAVGFDHGIAHTEVKLTAAGPRIVEINPRTAGNYIVELIERVTSVDLLRVFAELSLGLEPTVAPATDGPASAAAVFLVPPQGGCVSQVDGVETLAADEHVVRYKVENCAGKSIAAPIDNACYLGHVIAEDKDGPNARLFAEQALGRIALKYAPDPEGAGV</sequence>
<evidence type="ECO:0000256" key="4">
    <source>
        <dbReference type="PROSITE-ProRule" id="PRU00409"/>
    </source>
</evidence>
<reference evidence="6 7" key="1">
    <citation type="submission" date="2019-04" db="EMBL/GenBank/DDBJ databases">
        <title>Cohnella sp. nov. isolated from preserved vegetables.</title>
        <authorList>
            <person name="Lin S.-Y."/>
            <person name="Hung M.-H."/>
            <person name="Young C.-C."/>
        </authorList>
    </citation>
    <scope>NUCLEOTIDE SEQUENCE [LARGE SCALE GENOMIC DNA]</scope>
    <source>
        <strain evidence="6 7">CC-MHH1044</strain>
    </source>
</reference>
<dbReference type="SMART" id="SM01209">
    <property type="entry name" value="GARS_A"/>
    <property type="match status" value="1"/>
</dbReference>
<keyword evidence="2 4" id="KW-0547">Nucleotide-binding</keyword>
<accession>A0A4S4C1X3</accession>
<evidence type="ECO:0000313" key="7">
    <source>
        <dbReference type="Proteomes" id="UP000310636"/>
    </source>
</evidence>
<dbReference type="SUPFAM" id="SSF56059">
    <property type="entry name" value="Glutathione synthetase ATP-binding domain-like"/>
    <property type="match status" value="1"/>
</dbReference>
<protein>
    <submittedName>
        <fullName evidence="6">ATP-grasp domain-containing protein</fullName>
    </submittedName>
</protein>
<dbReference type="PANTHER" id="PTHR43585:SF2">
    <property type="entry name" value="ATP-GRASP ENZYME FSQD"/>
    <property type="match status" value="1"/>
</dbReference>
<dbReference type="Pfam" id="PF18603">
    <property type="entry name" value="LAL_C2"/>
    <property type="match status" value="1"/>
</dbReference>
<evidence type="ECO:0000313" key="6">
    <source>
        <dbReference type="EMBL" id="THF81661.1"/>
    </source>
</evidence>
<dbReference type="PANTHER" id="PTHR43585">
    <property type="entry name" value="FUMIPYRROLE BIOSYNTHESIS PROTEIN C"/>
    <property type="match status" value="1"/>
</dbReference>
<dbReference type="InterPro" id="IPR011761">
    <property type="entry name" value="ATP-grasp"/>
</dbReference>
<dbReference type="InterPro" id="IPR052032">
    <property type="entry name" value="ATP-dep_AA_Ligase"/>
</dbReference>
<feature type="domain" description="ATP-grasp" evidence="5">
    <location>
        <begin position="118"/>
        <end position="317"/>
    </location>
</feature>
<dbReference type="Pfam" id="PF13535">
    <property type="entry name" value="ATP-grasp_4"/>
    <property type="match status" value="1"/>
</dbReference>
<dbReference type="GO" id="GO:0016874">
    <property type="term" value="F:ligase activity"/>
    <property type="evidence" value="ECO:0007669"/>
    <property type="project" value="UniProtKB-KW"/>
</dbReference>
<keyword evidence="1" id="KW-0436">Ligase</keyword>
<comment type="caution">
    <text evidence="6">The sequence shown here is derived from an EMBL/GenBank/DDBJ whole genome shotgun (WGS) entry which is preliminary data.</text>
</comment>
<dbReference type="RefSeq" id="WP_136369257.1">
    <property type="nucleotide sequence ID" value="NZ_SSOB01000008.1"/>
</dbReference>
<evidence type="ECO:0000256" key="3">
    <source>
        <dbReference type="ARBA" id="ARBA00022840"/>
    </source>
</evidence>
<dbReference type="EMBL" id="SSOB01000008">
    <property type="protein sequence ID" value="THF81661.1"/>
    <property type="molecule type" value="Genomic_DNA"/>
</dbReference>
<dbReference type="AlphaFoldDB" id="A0A4S4C1X3"/>
<organism evidence="6 7">
    <name type="scientific">Cohnella fermenti</name>
    <dbReference type="NCBI Taxonomy" id="2565925"/>
    <lineage>
        <taxon>Bacteria</taxon>
        <taxon>Bacillati</taxon>
        <taxon>Bacillota</taxon>
        <taxon>Bacilli</taxon>
        <taxon>Bacillales</taxon>
        <taxon>Paenibacillaceae</taxon>
        <taxon>Cohnella</taxon>
    </lineage>
</organism>
<evidence type="ECO:0000256" key="1">
    <source>
        <dbReference type="ARBA" id="ARBA00022598"/>
    </source>
</evidence>
<dbReference type="OrthoDB" id="9803907at2"/>
<dbReference type="PROSITE" id="PS50975">
    <property type="entry name" value="ATP_GRASP"/>
    <property type="match status" value="1"/>
</dbReference>
<dbReference type="Proteomes" id="UP000310636">
    <property type="component" value="Unassembled WGS sequence"/>
</dbReference>
<proteinExistence type="predicted"/>